<organism evidence="2 3">
    <name type="scientific">Natronorubrum sulfidifaciens JCM 14089</name>
    <dbReference type="NCBI Taxonomy" id="1230460"/>
    <lineage>
        <taxon>Archaea</taxon>
        <taxon>Methanobacteriati</taxon>
        <taxon>Methanobacteriota</taxon>
        <taxon>Stenosarchaea group</taxon>
        <taxon>Halobacteria</taxon>
        <taxon>Halobacteriales</taxon>
        <taxon>Natrialbaceae</taxon>
        <taxon>Natronorubrum</taxon>
    </lineage>
</organism>
<protein>
    <recommendedName>
        <fullName evidence="1">N-acetyltransferase domain-containing protein</fullName>
    </recommendedName>
</protein>
<sequence>MSRYTIRPFQAGDLDQYLSLYNAVFGTRPDETWFQWKYLDNPYIDHVPIYVAETDGDIVGARSFFALPLRTTQETVLALQPCDTMVHEAHRRQGLFTRMTAVAIEGYRDGAPELFFNYPNSKTRAGNRKLGWQVVQEKELFYRLQHPAVIAQSAGDRSVANLASSVVSPVVKGYVTARDALANETRLEGTIERHERVPTERLASFYSTAVPDAFHVVRDERFLQWRFRNPEWEYTTYIAIVGGADVAAIVTGSQQTGGITKTTIIDVLSRSDTAAAVCDGLLSAVLEYNQETDLIVAMGESIARETLLKRGFLPDSKPPLSPVTETTTLMVRSLSDDGILDGNAITEAENWQTTFLSHDTD</sequence>
<accession>L9WIQ9</accession>
<name>L9WIQ9_9EURY</name>
<dbReference type="Pfam" id="PF13527">
    <property type="entry name" value="Acetyltransf_9"/>
    <property type="match status" value="1"/>
</dbReference>
<reference evidence="2 3" key="1">
    <citation type="journal article" date="2014" name="PLoS Genet.">
        <title>Phylogenetically driven sequencing of extremely halophilic archaea reveals strategies for static and dynamic osmo-response.</title>
        <authorList>
            <person name="Becker E.A."/>
            <person name="Seitzer P.M."/>
            <person name="Tritt A."/>
            <person name="Larsen D."/>
            <person name="Krusor M."/>
            <person name="Yao A.I."/>
            <person name="Wu D."/>
            <person name="Madern D."/>
            <person name="Eisen J.A."/>
            <person name="Darling A.E."/>
            <person name="Facciotti M.T."/>
        </authorList>
    </citation>
    <scope>NUCLEOTIDE SEQUENCE [LARGE SCALE GENOMIC DNA]</scope>
    <source>
        <strain evidence="2 3">JCM 14089</strain>
    </source>
</reference>
<dbReference type="PROSITE" id="PS51186">
    <property type="entry name" value="GNAT"/>
    <property type="match status" value="1"/>
</dbReference>
<dbReference type="AlphaFoldDB" id="L9WIQ9"/>
<dbReference type="PATRIC" id="fig|1230460.4.peg.88"/>
<evidence type="ECO:0000313" key="3">
    <source>
        <dbReference type="Proteomes" id="UP000011661"/>
    </source>
</evidence>
<dbReference type="InterPro" id="IPR016181">
    <property type="entry name" value="Acyl_CoA_acyltransferase"/>
</dbReference>
<comment type="caution">
    <text evidence="2">The sequence shown here is derived from an EMBL/GenBank/DDBJ whole genome shotgun (WGS) entry which is preliminary data.</text>
</comment>
<dbReference type="GO" id="GO:0016747">
    <property type="term" value="F:acyltransferase activity, transferring groups other than amino-acyl groups"/>
    <property type="evidence" value="ECO:0007669"/>
    <property type="project" value="InterPro"/>
</dbReference>
<proteinExistence type="predicted"/>
<dbReference type="Proteomes" id="UP000011661">
    <property type="component" value="Unassembled WGS sequence"/>
</dbReference>
<dbReference type="eggNOG" id="arCOG08925">
    <property type="taxonomic scope" value="Archaea"/>
</dbReference>
<dbReference type="OrthoDB" id="299799at2157"/>
<evidence type="ECO:0000259" key="1">
    <source>
        <dbReference type="PROSITE" id="PS51186"/>
    </source>
</evidence>
<dbReference type="Gene3D" id="3.40.630.30">
    <property type="match status" value="1"/>
</dbReference>
<dbReference type="SUPFAM" id="SSF55729">
    <property type="entry name" value="Acyl-CoA N-acyltransferases (Nat)"/>
    <property type="match status" value="1"/>
</dbReference>
<keyword evidence="3" id="KW-1185">Reference proteome</keyword>
<gene>
    <name evidence="2" type="ORF">C495_00405</name>
</gene>
<dbReference type="STRING" id="1230460.C495_00405"/>
<dbReference type="InterPro" id="IPR000182">
    <property type="entry name" value="GNAT_dom"/>
</dbReference>
<evidence type="ECO:0000313" key="2">
    <source>
        <dbReference type="EMBL" id="ELY49380.1"/>
    </source>
</evidence>
<dbReference type="EMBL" id="AOHX01000002">
    <property type="protein sequence ID" value="ELY49380.1"/>
    <property type="molecule type" value="Genomic_DNA"/>
</dbReference>
<feature type="domain" description="N-acetyltransferase" evidence="1">
    <location>
        <begin position="4"/>
        <end position="149"/>
    </location>
</feature>